<dbReference type="InterPro" id="IPR001452">
    <property type="entry name" value="SH3_domain"/>
</dbReference>
<dbReference type="InterPro" id="IPR050198">
    <property type="entry name" value="Non-receptor_tyrosine_kinases"/>
</dbReference>
<dbReference type="WBParaSite" id="MCU_010677-RA">
    <property type="protein sequence ID" value="MCU_010677-RA"/>
    <property type="gene ID" value="MCU_010677"/>
</dbReference>
<dbReference type="EC" id="2.7.10.2" evidence="13"/>
<feature type="domain" description="SH3" evidence="15">
    <location>
        <begin position="51"/>
        <end position="111"/>
    </location>
</feature>
<dbReference type="SUPFAM" id="SSF55550">
    <property type="entry name" value="SH2 domain"/>
    <property type="match status" value="1"/>
</dbReference>
<dbReference type="InterPro" id="IPR011009">
    <property type="entry name" value="Kinase-like_dom_sf"/>
</dbReference>
<comment type="subcellular location">
    <subcellularLocation>
        <location evidence="1">Endomembrane system</location>
    </subcellularLocation>
</comment>
<keyword evidence="6 12" id="KW-0067">ATP-binding</keyword>
<comment type="similarity">
    <text evidence="13">Belongs to the protein kinase superfamily. Tyr protein kinase family.</text>
</comment>
<evidence type="ECO:0000256" key="5">
    <source>
        <dbReference type="ARBA" id="ARBA00022777"/>
    </source>
</evidence>
<dbReference type="PANTHER" id="PTHR24418">
    <property type="entry name" value="TYROSINE-PROTEIN KINASE"/>
    <property type="match status" value="1"/>
</dbReference>
<dbReference type="GO" id="GO:0030182">
    <property type="term" value="P:neuron differentiation"/>
    <property type="evidence" value="ECO:0007669"/>
    <property type="project" value="UniProtKB-ARBA"/>
</dbReference>
<evidence type="ECO:0000256" key="1">
    <source>
        <dbReference type="ARBA" id="ARBA00004308"/>
    </source>
</evidence>
<evidence type="ECO:0000256" key="8">
    <source>
        <dbReference type="ARBA" id="ARBA00023137"/>
    </source>
</evidence>
<dbReference type="SMART" id="SM00219">
    <property type="entry name" value="TyrKc"/>
    <property type="match status" value="1"/>
</dbReference>
<dbReference type="SUPFAM" id="SSF50044">
    <property type="entry name" value="SH3-domain"/>
    <property type="match status" value="1"/>
</dbReference>
<dbReference type="PROSITE" id="PS00109">
    <property type="entry name" value="PROTEIN_KINASE_TYR"/>
    <property type="match status" value="1"/>
</dbReference>
<dbReference type="InterPro" id="IPR001245">
    <property type="entry name" value="Ser-Thr/Tyr_kinase_cat_dom"/>
</dbReference>
<keyword evidence="4 12" id="KW-0547">Nucleotide-binding</keyword>
<dbReference type="GO" id="GO:0012505">
    <property type="term" value="C:endomembrane system"/>
    <property type="evidence" value="ECO:0007669"/>
    <property type="project" value="UniProtKB-SubCell"/>
</dbReference>
<evidence type="ECO:0000259" key="16">
    <source>
        <dbReference type="PROSITE" id="PS50011"/>
    </source>
</evidence>
<evidence type="ECO:0000256" key="2">
    <source>
        <dbReference type="ARBA" id="ARBA00022443"/>
    </source>
</evidence>
<comment type="catalytic activity">
    <reaction evidence="9 13">
        <text>L-tyrosyl-[protein] + ATP = O-phospho-L-tyrosyl-[protein] + ADP + H(+)</text>
        <dbReference type="Rhea" id="RHEA:10596"/>
        <dbReference type="Rhea" id="RHEA-COMP:10136"/>
        <dbReference type="Rhea" id="RHEA-COMP:20101"/>
        <dbReference type="ChEBI" id="CHEBI:15378"/>
        <dbReference type="ChEBI" id="CHEBI:30616"/>
        <dbReference type="ChEBI" id="CHEBI:46858"/>
        <dbReference type="ChEBI" id="CHEBI:61978"/>
        <dbReference type="ChEBI" id="CHEBI:456216"/>
        <dbReference type="EC" id="2.7.10.2"/>
    </reaction>
</comment>
<evidence type="ECO:0000256" key="13">
    <source>
        <dbReference type="RuleBase" id="RU362096"/>
    </source>
</evidence>
<dbReference type="PRINTS" id="PR00109">
    <property type="entry name" value="TYRKINASE"/>
</dbReference>
<dbReference type="GO" id="GO:0050793">
    <property type="term" value="P:regulation of developmental process"/>
    <property type="evidence" value="ECO:0007669"/>
    <property type="project" value="UniProtKB-ARBA"/>
</dbReference>
<dbReference type="Pfam" id="PF00018">
    <property type="entry name" value="SH3_1"/>
    <property type="match status" value="1"/>
</dbReference>
<keyword evidence="10" id="KW-0727">SH2 domain</keyword>
<dbReference type="Pfam" id="PF00017">
    <property type="entry name" value="SH2"/>
    <property type="match status" value="1"/>
</dbReference>
<organism evidence="17">
    <name type="scientific">Mesocestoides corti</name>
    <name type="common">Flatworm</name>
    <dbReference type="NCBI Taxonomy" id="53468"/>
    <lineage>
        <taxon>Eukaryota</taxon>
        <taxon>Metazoa</taxon>
        <taxon>Spiralia</taxon>
        <taxon>Lophotrochozoa</taxon>
        <taxon>Platyhelminthes</taxon>
        <taxon>Cestoda</taxon>
        <taxon>Eucestoda</taxon>
        <taxon>Cyclophyllidea</taxon>
        <taxon>Mesocestoididae</taxon>
        <taxon>Mesocestoides</taxon>
    </lineage>
</organism>
<dbReference type="InterPro" id="IPR008266">
    <property type="entry name" value="Tyr_kinase_AS"/>
</dbReference>
<protein>
    <recommendedName>
        <fullName evidence="13">Tyrosine-protein kinase</fullName>
        <ecNumber evidence="13">2.7.10.2</ecNumber>
    </recommendedName>
</protein>
<dbReference type="GO" id="GO:0048468">
    <property type="term" value="P:cell development"/>
    <property type="evidence" value="ECO:0007669"/>
    <property type="project" value="UniProtKB-ARBA"/>
</dbReference>
<dbReference type="SMART" id="SM00326">
    <property type="entry name" value="SH3"/>
    <property type="match status" value="1"/>
</dbReference>
<evidence type="ECO:0000256" key="10">
    <source>
        <dbReference type="PROSITE-ProRule" id="PRU00191"/>
    </source>
</evidence>
<dbReference type="PROSITE" id="PS50002">
    <property type="entry name" value="SH3"/>
    <property type="match status" value="1"/>
</dbReference>
<keyword evidence="2 11" id="KW-0728">SH3 domain</keyword>
<dbReference type="Gene3D" id="1.10.510.10">
    <property type="entry name" value="Transferase(Phosphotransferase) domain 1"/>
    <property type="match status" value="1"/>
</dbReference>
<dbReference type="CDD" id="cd00192">
    <property type="entry name" value="PTKc"/>
    <property type="match status" value="1"/>
</dbReference>
<dbReference type="InterPro" id="IPR017441">
    <property type="entry name" value="Protein_kinase_ATP_BS"/>
</dbReference>
<keyword evidence="5 13" id="KW-0418">Kinase</keyword>
<accession>A0A5K3FUE2</accession>
<feature type="domain" description="SH2" evidence="14">
    <location>
        <begin position="87"/>
        <end position="211"/>
    </location>
</feature>
<dbReference type="Gene3D" id="3.30.505.10">
    <property type="entry name" value="SH2 domain"/>
    <property type="match status" value="1"/>
</dbReference>
<evidence type="ECO:0000259" key="14">
    <source>
        <dbReference type="PROSITE" id="PS50001"/>
    </source>
</evidence>
<evidence type="ECO:0000256" key="3">
    <source>
        <dbReference type="ARBA" id="ARBA00022679"/>
    </source>
</evidence>
<dbReference type="GO" id="GO:0004715">
    <property type="term" value="F:non-membrane spanning protein tyrosine kinase activity"/>
    <property type="evidence" value="ECO:0007669"/>
    <property type="project" value="UniProtKB-EC"/>
</dbReference>
<dbReference type="InterPro" id="IPR036860">
    <property type="entry name" value="SH2_dom_sf"/>
</dbReference>
<dbReference type="PROSITE" id="PS50011">
    <property type="entry name" value="PROTEIN_KINASE_DOM"/>
    <property type="match status" value="1"/>
</dbReference>
<evidence type="ECO:0000259" key="15">
    <source>
        <dbReference type="PROSITE" id="PS50002"/>
    </source>
</evidence>
<sequence length="505" mass="58356">MGLRKHLKKIFRRRREQHQASMPEEQPEFYLPKWSKSPQVTPKDSFNIEYMDGFTVYAIYDFNATQSNECGFFAHDILSVYDKSSEWWFAKNNRTGVRGIIPYNYVENDENFSDVLDAWQDIDRVEAERKLLIPGVEPGTYILRPHVDPENPYSLSVRTQEMNVKHFRVYFNDATRKYSLSPKNQFISLKEMFTHYKYNTIDGQVILVKPRPPHVFVPPNLDDCVIRFNDLTIEQEVGKGNFGAVFQGRLQRVKVAVKKSLSDPSDDNLLEEIKVMHKLYHPRLVRFLGFCCDAPDGRLLIITEFMEKGALKDYLKTDEGKALEYPQLLRIVDQVVKAMSYLEGVQVVHRDLRAANVLVAGDGTVKVADFGLTTIYDFTMNEDQETKFPVRWTAPEAMRGGYTPSIKADVWSFGVFVFEVLTHGELPYSGSTIAEVKRLVNSGHTLPNPQQLNYACESGVYDMMKLCWNLDPEQRPTFKKLSLMIQDFIIDKNGRYTDNWDAPKD</sequence>
<dbReference type="PROSITE" id="PS50001">
    <property type="entry name" value="SH2"/>
    <property type="match status" value="1"/>
</dbReference>
<evidence type="ECO:0000256" key="4">
    <source>
        <dbReference type="ARBA" id="ARBA00022741"/>
    </source>
</evidence>
<dbReference type="GO" id="GO:0005524">
    <property type="term" value="F:ATP binding"/>
    <property type="evidence" value="ECO:0007669"/>
    <property type="project" value="UniProtKB-UniRule"/>
</dbReference>
<evidence type="ECO:0000256" key="9">
    <source>
        <dbReference type="ARBA" id="ARBA00051245"/>
    </source>
</evidence>
<dbReference type="InterPro" id="IPR000719">
    <property type="entry name" value="Prot_kinase_dom"/>
</dbReference>
<feature type="binding site" evidence="12">
    <location>
        <position position="259"/>
    </location>
    <ligand>
        <name>ATP</name>
        <dbReference type="ChEBI" id="CHEBI:30616"/>
    </ligand>
</feature>
<dbReference type="SUPFAM" id="SSF56112">
    <property type="entry name" value="Protein kinase-like (PK-like)"/>
    <property type="match status" value="1"/>
</dbReference>
<dbReference type="FunFam" id="1.10.510.10:FF:001512">
    <property type="entry name" value="Receptor tyrosine-protein kinase erbB-2"/>
    <property type="match status" value="1"/>
</dbReference>
<dbReference type="Pfam" id="PF07714">
    <property type="entry name" value="PK_Tyr_Ser-Thr"/>
    <property type="match status" value="1"/>
</dbReference>
<dbReference type="InterPro" id="IPR020635">
    <property type="entry name" value="Tyr_kinase_cat_dom"/>
</dbReference>
<dbReference type="InterPro" id="IPR000980">
    <property type="entry name" value="SH2"/>
</dbReference>
<dbReference type="PROSITE" id="PS00107">
    <property type="entry name" value="PROTEIN_KINASE_ATP"/>
    <property type="match status" value="1"/>
</dbReference>
<keyword evidence="3 13" id="KW-0808">Transferase</keyword>
<reference evidence="17" key="1">
    <citation type="submission" date="2019-11" db="UniProtKB">
        <authorList>
            <consortium name="WormBaseParasite"/>
        </authorList>
    </citation>
    <scope>IDENTIFICATION</scope>
</reference>
<proteinExistence type="inferred from homology"/>
<evidence type="ECO:0000256" key="11">
    <source>
        <dbReference type="PROSITE-ProRule" id="PRU00192"/>
    </source>
</evidence>
<keyword evidence="8 13" id="KW-0829">Tyrosine-protein kinase</keyword>
<name>A0A5K3FUE2_MESCO</name>
<dbReference type="SMART" id="SM00252">
    <property type="entry name" value="SH2"/>
    <property type="match status" value="1"/>
</dbReference>
<evidence type="ECO:0000256" key="12">
    <source>
        <dbReference type="PROSITE-ProRule" id="PRU10141"/>
    </source>
</evidence>
<evidence type="ECO:0000256" key="7">
    <source>
        <dbReference type="ARBA" id="ARBA00023136"/>
    </source>
</evidence>
<dbReference type="Gene3D" id="2.30.30.40">
    <property type="entry name" value="SH3 Domains"/>
    <property type="match status" value="1"/>
</dbReference>
<feature type="domain" description="Protein kinase" evidence="16">
    <location>
        <begin position="231"/>
        <end position="489"/>
    </location>
</feature>
<dbReference type="AlphaFoldDB" id="A0A5K3FUE2"/>
<evidence type="ECO:0000313" key="17">
    <source>
        <dbReference type="WBParaSite" id="MCU_010677-RA"/>
    </source>
</evidence>
<dbReference type="InterPro" id="IPR036028">
    <property type="entry name" value="SH3-like_dom_sf"/>
</dbReference>
<keyword evidence="7" id="KW-0472">Membrane</keyword>
<evidence type="ECO:0000256" key="6">
    <source>
        <dbReference type="ARBA" id="ARBA00022840"/>
    </source>
</evidence>